<evidence type="ECO:0000256" key="1">
    <source>
        <dbReference type="SAM" id="Phobius"/>
    </source>
</evidence>
<evidence type="ECO:0000313" key="2">
    <source>
        <dbReference type="EMBL" id="MBD2757437.1"/>
    </source>
</evidence>
<proteinExistence type="predicted"/>
<keyword evidence="1" id="KW-0472">Membrane</keyword>
<feature type="transmembrane region" description="Helical" evidence="1">
    <location>
        <begin position="51"/>
        <end position="72"/>
    </location>
</feature>
<name>A0A927B963_9BACT</name>
<keyword evidence="1" id="KW-1133">Transmembrane helix</keyword>
<protein>
    <submittedName>
        <fullName evidence="2">Potassium transporter KefB</fullName>
    </submittedName>
</protein>
<accession>A0A927B963</accession>
<keyword evidence="3" id="KW-1185">Reference proteome</keyword>
<organism evidence="2 3">
    <name type="scientific">Spirosoma validum</name>
    <dbReference type="NCBI Taxonomy" id="2771355"/>
    <lineage>
        <taxon>Bacteria</taxon>
        <taxon>Pseudomonadati</taxon>
        <taxon>Bacteroidota</taxon>
        <taxon>Cytophagia</taxon>
        <taxon>Cytophagales</taxon>
        <taxon>Cytophagaceae</taxon>
        <taxon>Spirosoma</taxon>
    </lineage>
</organism>
<dbReference type="EMBL" id="JACXAA010000022">
    <property type="protein sequence ID" value="MBD2757437.1"/>
    <property type="molecule type" value="Genomic_DNA"/>
</dbReference>
<dbReference type="AlphaFoldDB" id="A0A927B963"/>
<evidence type="ECO:0000313" key="3">
    <source>
        <dbReference type="Proteomes" id="UP000653797"/>
    </source>
</evidence>
<comment type="caution">
    <text evidence="2">The sequence shown here is derived from an EMBL/GenBank/DDBJ whole genome shotgun (WGS) entry which is preliminary data.</text>
</comment>
<gene>
    <name evidence="2" type="ORF">IC230_31500</name>
</gene>
<reference evidence="2" key="1">
    <citation type="submission" date="2020-09" db="EMBL/GenBank/DDBJ databases">
        <authorList>
            <person name="Kim M.K."/>
        </authorList>
    </citation>
    <scope>NUCLEOTIDE SEQUENCE</scope>
    <source>
        <strain evidence="2">BT704</strain>
    </source>
</reference>
<feature type="transmembrane region" description="Helical" evidence="1">
    <location>
        <begin position="21"/>
        <end position="39"/>
    </location>
</feature>
<keyword evidence="1" id="KW-0812">Transmembrane</keyword>
<dbReference type="RefSeq" id="WP_191043061.1">
    <property type="nucleotide sequence ID" value="NZ_JACXAA010000022.1"/>
</dbReference>
<dbReference type="Proteomes" id="UP000653797">
    <property type="component" value="Unassembled WGS sequence"/>
</dbReference>
<feature type="transmembrane region" description="Helical" evidence="1">
    <location>
        <begin position="84"/>
        <end position="106"/>
    </location>
</feature>
<sequence length="112" mass="12052">MTHRTNLTTQPIQPASLGKRMVVGAGIGLILIALFLSGVKDPNPAWGKLWMIRPLIIVPLAGAMGGLCNYFIIRFRNQVGVNKAIAVIVSGLVFIIGLWLGMVLGLDGTLWD</sequence>